<dbReference type="EMBL" id="SJPO01000003">
    <property type="protein sequence ID" value="TWT77922.1"/>
    <property type="molecule type" value="Genomic_DNA"/>
</dbReference>
<name>A0A5C5YSF7_9BACT</name>
<accession>A0A5C5YSF7</accession>
<dbReference type="PROSITE" id="PS00018">
    <property type="entry name" value="EF_HAND_1"/>
    <property type="match status" value="1"/>
</dbReference>
<dbReference type="AlphaFoldDB" id="A0A5C5YSF7"/>
<sequence>MQHHWTHRLCTLLAFSTLLGVQVSSTLGAVSQATQHAPTFDGFDNLLSSSDLIQGLNAEPPNFGDPGVYENPGDLGWHPANTNPDDLLPAFTDGLGGVRNLTGLLNENFIVGGNMPESGAPVKVVEYVLAEPSDIGKINILSGNRVNSDGRIFMSASILYSTNDGATFQELGYFQSDPSGSINSSASPVSPFDPAQAATFVSIFDDASSTLLSGVTNLEFSFYAVDNDDTGQLADPFDGLNPFTGEDDALSPAFKSPLIWEIDVLAPSEGTVGDYNNDGLVNAADYTVWRDTFGDTVPAGSGADGSGNGSIDLADYNTWVSNYGASGVAAATAAPEPAACLLLATFCGALAVRRPRRGLRLY</sequence>
<evidence type="ECO:0008006" key="3">
    <source>
        <dbReference type="Google" id="ProtNLM"/>
    </source>
</evidence>
<evidence type="ECO:0000313" key="2">
    <source>
        <dbReference type="Proteomes" id="UP000318478"/>
    </source>
</evidence>
<protein>
    <recommendedName>
        <fullName evidence="3">PEP-CTERM protein-sorting domain-containing protein</fullName>
    </recommendedName>
</protein>
<dbReference type="Proteomes" id="UP000318478">
    <property type="component" value="Unassembled WGS sequence"/>
</dbReference>
<evidence type="ECO:0000313" key="1">
    <source>
        <dbReference type="EMBL" id="TWT77922.1"/>
    </source>
</evidence>
<dbReference type="RefSeq" id="WP_197527796.1">
    <property type="nucleotide sequence ID" value="NZ_SJPO01000003.1"/>
</dbReference>
<dbReference type="InterPro" id="IPR018247">
    <property type="entry name" value="EF_Hand_1_Ca_BS"/>
</dbReference>
<dbReference type="SUPFAM" id="SSF63446">
    <property type="entry name" value="Type I dockerin domain"/>
    <property type="match status" value="1"/>
</dbReference>
<comment type="caution">
    <text evidence="1">The sequence shown here is derived from an EMBL/GenBank/DDBJ whole genome shotgun (WGS) entry which is preliminary data.</text>
</comment>
<keyword evidence="2" id="KW-1185">Reference proteome</keyword>
<gene>
    <name evidence="1" type="ORF">Pla123a_17210</name>
</gene>
<dbReference type="GO" id="GO:0000272">
    <property type="term" value="P:polysaccharide catabolic process"/>
    <property type="evidence" value="ECO:0007669"/>
    <property type="project" value="InterPro"/>
</dbReference>
<dbReference type="InterPro" id="IPR036439">
    <property type="entry name" value="Dockerin_dom_sf"/>
</dbReference>
<proteinExistence type="predicted"/>
<organism evidence="1 2">
    <name type="scientific">Posidoniimonas polymericola</name>
    <dbReference type="NCBI Taxonomy" id="2528002"/>
    <lineage>
        <taxon>Bacteria</taxon>
        <taxon>Pseudomonadati</taxon>
        <taxon>Planctomycetota</taxon>
        <taxon>Planctomycetia</taxon>
        <taxon>Pirellulales</taxon>
        <taxon>Lacipirellulaceae</taxon>
        <taxon>Posidoniimonas</taxon>
    </lineage>
</organism>
<reference evidence="1 2" key="1">
    <citation type="submission" date="2019-02" db="EMBL/GenBank/DDBJ databases">
        <title>Deep-cultivation of Planctomycetes and their phenomic and genomic characterization uncovers novel biology.</title>
        <authorList>
            <person name="Wiegand S."/>
            <person name="Jogler M."/>
            <person name="Boedeker C."/>
            <person name="Pinto D."/>
            <person name="Vollmers J."/>
            <person name="Rivas-Marin E."/>
            <person name="Kohn T."/>
            <person name="Peeters S.H."/>
            <person name="Heuer A."/>
            <person name="Rast P."/>
            <person name="Oberbeckmann S."/>
            <person name="Bunk B."/>
            <person name="Jeske O."/>
            <person name="Meyerdierks A."/>
            <person name="Storesund J.E."/>
            <person name="Kallscheuer N."/>
            <person name="Luecker S."/>
            <person name="Lage O.M."/>
            <person name="Pohl T."/>
            <person name="Merkel B.J."/>
            <person name="Hornburger P."/>
            <person name="Mueller R.-W."/>
            <person name="Bruemmer F."/>
            <person name="Labrenz M."/>
            <person name="Spormann A.M."/>
            <person name="Op Den Camp H."/>
            <person name="Overmann J."/>
            <person name="Amann R."/>
            <person name="Jetten M.S.M."/>
            <person name="Mascher T."/>
            <person name="Medema M.H."/>
            <person name="Devos D.P."/>
            <person name="Kaster A.-K."/>
            <person name="Ovreas L."/>
            <person name="Rohde M."/>
            <person name="Galperin M.Y."/>
            <person name="Jogler C."/>
        </authorList>
    </citation>
    <scope>NUCLEOTIDE SEQUENCE [LARGE SCALE GENOMIC DNA]</scope>
    <source>
        <strain evidence="1 2">Pla123a</strain>
    </source>
</reference>